<dbReference type="EMBL" id="QVIG01000001">
    <property type="protein sequence ID" value="RGD57294.1"/>
    <property type="molecule type" value="Genomic_DNA"/>
</dbReference>
<dbReference type="Gene3D" id="2.40.50.140">
    <property type="entry name" value="Nucleic acid-binding proteins"/>
    <property type="match status" value="1"/>
</dbReference>
<dbReference type="RefSeq" id="WP_117486101.1">
    <property type="nucleotide sequence ID" value="NZ_QVIG01000001.1"/>
</dbReference>
<evidence type="ECO:0000313" key="2">
    <source>
        <dbReference type="Proteomes" id="UP000263377"/>
    </source>
</evidence>
<dbReference type="Proteomes" id="UP000263377">
    <property type="component" value="Unassembled WGS sequence"/>
</dbReference>
<dbReference type="AlphaFoldDB" id="A0A372ZP27"/>
<gene>
    <name evidence="1" type="ORF">DR950_05340</name>
</gene>
<dbReference type="InterPro" id="IPR012340">
    <property type="entry name" value="NA-bd_OB-fold"/>
</dbReference>
<name>A0A372ZP27_9ACTN</name>
<organism evidence="1 2">
    <name type="scientific">Kitasatospora xanthocidica</name>
    <dbReference type="NCBI Taxonomy" id="83382"/>
    <lineage>
        <taxon>Bacteria</taxon>
        <taxon>Bacillati</taxon>
        <taxon>Actinomycetota</taxon>
        <taxon>Actinomycetes</taxon>
        <taxon>Kitasatosporales</taxon>
        <taxon>Streptomycetaceae</taxon>
        <taxon>Kitasatospora</taxon>
    </lineage>
</organism>
<reference evidence="1 2" key="1">
    <citation type="submission" date="2018-08" db="EMBL/GenBank/DDBJ databases">
        <title>Diversity &amp; Physiological Properties of Lignin-Decomposing Actinobacteria from Soil.</title>
        <authorList>
            <person name="Roh S.G."/>
            <person name="Kim S.B."/>
        </authorList>
    </citation>
    <scope>NUCLEOTIDE SEQUENCE [LARGE SCALE GENOMIC DNA]</scope>
    <source>
        <strain evidence="1 2">MMS17-GH009</strain>
    </source>
</reference>
<sequence>MPVRPEPVVEVAFDGLRRGPRHPAGPAPRFARVVRCRTDRSAAEAHTVASVRELATAEGL</sequence>
<evidence type="ECO:0000313" key="1">
    <source>
        <dbReference type="EMBL" id="RGD57294.1"/>
    </source>
</evidence>
<dbReference type="SUPFAM" id="SSF50249">
    <property type="entry name" value="Nucleic acid-binding proteins"/>
    <property type="match status" value="1"/>
</dbReference>
<accession>A0A372ZP27</accession>
<proteinExistence type="predicted"/>
<evidence type="ECO:0008006" key="3">
    <source>
        <dbReference type="Google" id="ProtNLM"/>
    </source>
</evidence>
<comment type="caution">
    <text evidence="1">The sequence shown here is derived from an EMBL/GenBank/DDBJ whole genome shotgun (WGS) entry which is preliminary data.</text>
</comment>
<protein>
    <recommendedName>
        <fullName evidence="3">DNA ligase (ATP)</fullName>
    </recommendedName>
</protein>
<keyword evidence="2" id="KW-1185">Reference proteome</keyword>